<evidence type="ECO:0000313" key="14">
    <source>
        <dbReference type="EMBL" id="TLS67642.1"/>
    </source>
</evidence>
<evidence type="ECO:0000256" key="2">
    <source>
        <dbReference type="ARBA" id="ARBA00003213"/>
    </source>
</evidence>
<sequence length="305" mass="33519">MSGLHAVALMGATGTGKSALAMTLARQSGCMIIACDSMQLYCGLDVGTAKPTQAELAEVRHAMVDCCRLPDLYSAARWAAEATECIRQANSEGITPLIVGGTGLYLRALLEGFADIPQENPVVRSRFEALLVEAGVEVLYQLLQHKDPDMAAILSPHDTQRIMRALCVNESTGIPLSVWQQRPATAVPIACPVFVLDMPRDPLRRRISERFRSMMENGWLDETRWLASQTLPETHPAMRAVGYRQLLDYLNGHLTLEEAVQKGITATHRYAKRQVTWFAHQTPGAIHGDAAALAPQLLAQFTRCE</sequence>
<evidence type="ECO:0000256" key="4">
    <source>
        <dbReference type="ARBA" id="ARBA00022679"/>
    </source>
</evidence>
<comment type="caution">
    <text evidence="14">The sequence shown here is derived from an EMBL/GenBank/DDBJ whole genome shotgun (WGS) entry which is preliminary data.</text>
</comment>
<keyword evidence="7 10" id="KW-0067">ATP-binding</keyword>
<comment type="similarity">
    <text evidence="3 10 13">Belongs to the IPP transferase family.</text>
</comment>
<keyword evidence="8 10" id="KW-0460">Magnesium</keyword>
<feature type="binding site" evidence="10">
    <location>
        <begin position="11"/>
        <end position="18"/>
    </location>
    <ligand>
        <name>ATP</name>
        <dbReference type="ChEBI" id="CHEBI:30616"/>
    </ligand>
</feature>
<feature type="binding site" evidence="10">
    <location>
        <begin position="13"/>
        <end position="18"/>
    </location>
    <ligand>
        <name>substrate</name>
    </ligand>
</feature>
<feature type="region of interest" description="Interaction with substrate tRNA" evidence="10">
    <location>
        <begin position="36"/>
        <end position="39"/>
    </location>
</feature>
<organism evidence="14 15">
    <name type="scientific">Mariprofundus erugo</name>
    <dbReference type="NCBI Taxonomy" id="2528639"/>
    <lineage>
        <taxon>Bacteria</taxon>
        <taxon>Pseudomonadati</taxon>
        <taxon>Pseudomonadota</taxon>
        <taxon>Candidatius Mariprofundia</taxon>
        <taxon>Mariprofundales</taxon>
        <taxon>Mariprofundaceae</taxon>
        <taxon>Mariprofundus</taxon>
    </lineage>
</organism>
<dbReference type="PANTHER" id="PTHR11088">
    <property type="entry name" value="TRNA DIMETHYLALLYLTRANSFERASE"/>
    <property type="match status" value="1"/>
</dbReference>
<evidence type="ECO:0000256" key="1">
    <source>
        <dbReference type="ARBA" id="ARBA00001946"/>
    </source>
</evidence>
<gene>
    <name evidence="10 14" type="primary">miaA</name>
    <name evidence="14" type="ORF">FEF65_06935</name>
</gene>
<keyword evidence="15" id="KW-1185">Reference proteome</keyword>
<comment type="cofactor">
    <cofactor evidence="1 10">
        <name>Mg(2+)</name>
        <dbReference type="ChEBI" id="CHEBI:18420"/>
    </cofactor>
</comment>
<keyword evidence="6 10" id="KW-0547">Nucleotide-binding</keyword>
<dbReference type="InterPro" id="IPR039657">
    <property type="entry name" value="Dimethylallyltransferase"/>
</dbReference>
<accession>A0A5R9GUD7</accession>
<keyword evidence="5 10" id="KW-0819">tRNA processing</keyword>
<comment type="subunit">
    <text evidence="10">Monomer.</text>
</comment>
<evidence type="ECO:0000256" key="12">
    <source>
        <dbReference type="RuleBase" id="RU003784"/>
    </source>
</evidence>
<feature type="site" description="Interaction with substrate tRNA" evidence="10">
    <location>
        <position position="124"/>
    </location>
</feature>
<keyword evidence="4 10" id="KW-0808">Transferase</keyword>
<dbReference type="Gene3D" id="1.10.20.140">
    <property type="match status" value="1"/>
</dbReference>
<dbReference type="OrthoDB" id="5289568at2"/>
<feature type="region of interest" description="Interaction with substrate tRNA" evidence="10">
    <location>
        <begin position="160"/>
        <end position="164"/>
    </location>
</feature>
<dbReference type="GO" id="GO:0005524">
    <property type="term" value="F:ATP binding"/>
    <property type="evidence" value="ECO:0007669"/>
    <property type="project" value="UniProtKB-UniRule"/>
</dbReference>
<dbReference type="GO" id="GO:0052381">
    <property type="term" value="F:tRNA dimethylallyltransferase activity"/>
    <property type="evidence" value="ECO:0007669"/>
    <property type="project" value="UniProtKB-UniRule"/>
</dbReference>
<dbReference type="AlphaFoldDB" id="A0A5R9GUD7"/>
<dbReference type="InterPro" id="IPR018022">
    <property type="entry name" value="IPT"/>
</dbReference>
<dbReference type="EMBL" id="VBRY01000005">
    <property type="protein sequence ID" value="TLS67642.1"/>
    <property type="molecule type" value="Genomic_DNA"/>
</dbReference>
<evidence type="ECO:0000256" key="3">
    <source>
        <dbReference type="ARBA" id="ARBA00005842"/>
    </source>
</evidence>
<dbReference type="PANTHER" id="PTHR11088:SF60">
    <property type="entry name" value="TRNA DIMETHYLALLYLTRANSFERASE"/>
    <property type="match status" value="1"/>
</dbReference>
<comment type="catalytic activity">
    <reaction evidence="9 10 11">
        <text>adenosine(37) in tRNA + dimethylallyl diphosphate = N(6)-dimethylallyladenosine(37) in tRNA + diphosphate</text>
        <dbReference type="Rhea" id="RHEA:26482"/>
        <dbReference type="Rhea" id="RHEA-COMP:10162"/>
        <dbReference type="Rhea" id="RHEA-COMP:10375"/>
        <dbReference type="ChEBI" id="CHEBI:33019"/>
        <dbReference type="ChEBI" id="CHEBI:57623"/>
        <dbReference type="ChEBI" id="CHEBI:74411"/>
        <dbReference type="ChEBI" id="CHEBI:74415"/>
        <dbReference type="EC" id="2.5.1.75"/>
    </reaction>
</comment>
<dbReference type="Proteomes" id="UP000306585">
    <property type="component" value="Unassembled WGS sequence"/>
</dbReference>
<evidence type="ECO:0000256" key="8">
    <source>
        <dbReference type="ARBA" id="ARBA00022842"/>
    </source>
</evidence>
<evidence type="ECO:0000256" key="7">
    <source>
        <dbReference type="ARBA" id="ARBA00022840"/>
    </source>
</evidence>
<dbReference type="GO" id="GO:0006400">
    <property type="term" value="P:tRNA modification"/>
    <property type="evidence" value="ECO:0007669"/>
    <property type="project" value="TreeGrafter"/>
</dbReference>
<dbReference type="NCBIfam" id="TIGR00174">
    <property type="entry name" value="miaA"/>
    <property type="match status" value="1"/>
</dbReference>
<comment type="caution">
    <text evidence="10">Lacks conserved residue(s) required for the propagation of feature annotation.</text>
</comment>
<evidence type="ECO:0000313" key="15">
    <source>
        <dbReference type="Proteomes" id="UP000306585"/>
    </source>
</evidence>
<proteinExistence type="inferred from homology"/>
<dbReference type="EC" id="2.5.1.75" evidence="10"/>
<dbReference type="SUPFAM" id="SSF52540">
    <property type="entry name" value="P-loop containing nucleoside triphosphate hydrolases"/>
    <property type="match status" value="2"/>
</dbReference>
<evidence type="ECO:0000256" key="9">
    <source>
        <dbReference type="ARBA" id="ARBA00049563"/>
    </source>
</evidence>
<protein>
    <recommendedName>
        <fullName evidence="10">tRNA dimethylallyltransferase</fullName>
        <ecNumber evidence="10">2.5.1.75</ecNumber>
    </recommendedName>
    <alternativeName>
        <fullName evidence="10">Dimethylallyl diphosphate:tRNA dimethylallyltransferase</fullName>
        <shortName evidence="10">DMAPP:tRNA dimethylallyltransferase</shortName>
        <shortName evidence="10">DMATase</shortName>
    </alternativeName>
    <alternativeName>
        <fullName evidence="10">Isopentenyl-diphosphate:tRNA isopentenyltransferase</fullName>
        <shortName evidence="10">IPP transferase</shortName>
        <shortName evidence="10">IPPT</shortName>
        <shortName evidence="10">IPTase</shortName>
    </alternativeName>
</protein>
<feature type="site" description="Interaction with substrate tRNA" evidence="10">
    <location>
        <position position="102"/>
    </location>
</feature>
<dbReference type="Gene3D" id="3.40.50.300">
    <property type="entry name" value="P-loop containing nucleotide triphosphate hydrolases"/>
    <property type="match status" value="1"/>
</dbReference>
<name>A0A5R9GUD7_9PROT</name>
<evidence type="ECO:0000256" key="10">
    <source>
        <dbReference type="HAMAP-Rule" id="MF_00185"/>
    </source>
</evidence>
<dbReference type="HAMAP" id="MF_00185">
    <property type="entry name" value="IPP_trans"/>
    <property type="match status" value="1"/>
</dbReference>
<evidence type="ECO:0000256" key="5">
    <source>
        <dbReference type="ARBA" id="ARBA00022694"/>
    </source>
</evidence>
<dbReference type="RefSeq" id="WP_138239075.1">
    <property type="nucleotide sequence ID" value="NZ_VBRY01000005.1"/>
</dbReference>
<dbReference type="Pfam" id="PF01715">
    <property type="entry name" value="IPPT"/>
    <property type="match status" value="1"/>
</dbReference>
<evidence type="ECO:0000256" key="6">
    <source>
        <dbReference type="ARBA" id="ARBA00022741"/>
    </source>
</evidence>
<reference evidence="14 15" key="1">
    <citation type="journal article" date="2019" name="Appl. Environ. Microbiol.">
        <title>Environmental Evidence and Genomic Insight of Iron-oxidizing Bacteria Preference Towards More Corrosion Resistant Stainless Steel at Higher Salinities.</title>
        <authorList>
            <person name="Garrison C.E."/>
            <person name="Price K.A."/>
            <person name="Field E.K."/>
        </authorList>
    </citation>
    <scope>NUCLEOTIDE SEQUENCE [LARGE SCALE GENOMIC DNA]</scope>
    <source>
        <strain evidence="14 15">P3</strain>
    </source>
</reference>
<dbReference type="InterPro" id="IPR027417">
    <property type="entry name" value="P-loop_NTPase"/>
</dbReference>
<evidence type="ECO:0000256" key="11">
    <source>
        <dbReference type="RuleBase" id="RU003783"/>
    </source>
</evidence>
<comment type="function">
    <text evidence="2 10 12">Catalyzes the transfer of a dimethylallyl group onto the adenine at position 37 in tRNAs that read codons beginning with uridine, leading to the formation of N6-(dimethylallyl)adenosine (i(6)A).</text>
</comment>
<evidence type="ECO:0000256" key="13">
    <source>
        <dbReference type="RuleBase" id="RU003785"/>
    </source>
</evidence>